<dbReference type="Gene3D" id="1.10.10.10">
    <property type="entry name" value="Winged helix-like DNA-binding domain superfamily/Winged helix DNA-binding domain"/>
    <property type="match status" value="1"/>
</dbReference>
<evidence type="ECO:0000259" key="1">
    <source>
        <dbReference type="PROSITE" id="PS50043"/>
    </source>
</evidence>
<dbReference type="GO" id="GO:0016887">
    <property type="term" value="F:ATP hydrolysis activity"/>
    <property type="evidence" value="ECO:0007669"/>
    <property type="project" value="InterPro"/>
</dbReference>
<dbReference type="InterPro" id="IPR016032">
    <property type="entry name" value="Sig_transdc_resp-reg_C-effctor"/>
</dbReference>
<accession>A0A563EIN9</accession>
<dbReference type="GO" id="GO:0006355">
    <property type="term" value="P:regulation of DNA-templated transcription"/>
    <property type="evidence" value="ECO:0007669"/>
    <property type="project" value="InterPro"/>
</dbReference>
<organism evidence="2 3">
    <name type="scientific">Lentzea tibetensis</name>
    <dbReference type="NCBI Taxonomy" id="2591470"/>
    <lineage>
        <taxon>Bacteria</taxon>
        <taxon>Bacillati</taxon>
        <taxon>Actinomycetota</taxon>
        <taxon>Actinomycetes</taxon>
        <taxon>Pseudonocardiales</taxon>
        <taxon>Pseudonocardiaceae</taxon>
        <taxon>Lentzea</taxon>
    </lineage>
</organism>
<dbReference type="Pfam" id="PF00196">
    <property type="entry name" value="GerE"/>
    <property type="match status" value="1"/>
</dbReference>
<dbReference type="InterPro" id="IPR049945">
    <property type="entry name" value="AAA_22"/>
</dbReference>
<name>A0A563EIN9_9PSEU</name>
<keyword evidence="3" id="KW-1185">Reference proteome</keyword>
<dbReference type="SUPFAM" id="SSF46894">
    <property type="entry name" value="C-terminal effector domain of the bipartite response regulators"/>
    <property type="match status" value="1"/>
</dbReference>
<dbReference type="SMART" id="SM00421">
    <property type="entry name" value="HTH_LUXR"/>
    <property type="match status" value="1"/>
</dbReference>
<dbReference type="InterPro" id="IPR036388">
    <property type="entry name" value="WH-like_DNA-bd_sf"/>
</dbReference>
<dbReference type="PROSITE" id="PS50043">
    <property type="entry name" value="HTH_LUXR_2"/>
    <property type="match status" value="1"/>
</dbReference>
<dbReference type="PANTHER" id="PTHR47691:SF3">
    <property type="entry name" value="HTH-TYPE TRANSCRIPTIONAL REGULATOR RV0890C-RELATED"/>
    <property type="match status" value="1"/>
</dbReference>
<gene>
    <name evidence="2" type="ORF">FKR81_35060</name>
</gene>
<evidence type="ECO:0000313" key="2">
    <source>
        <dbReference type="EMBL" id="TWP46676.1"/>
    </source>
</evidence>
<proteinExistence type="predicted"/>
<dbReference type="Proteomes" id="UP000316639">
    <property type="component" value="Unassembled WGS sequence"/>
</dbReference>
<comment type="caution">
    <text evidence="2">The sequence shown here is derived from an EMBL/GenBank/DDBJ whole genome shotgun (WGS) entry which is preliminary data.</text>
</comment>
<dbReference type="EMBL" id="VOBR01000031">
    <property type="protein sequence ID" value="TWP46676.1"/>
    <property type="molecule type" value="Genomic_DNA"/>
</dbReference>
<sequence length="509" mass="55180">MGAESSISRCLECGSSLRPQATYCSAACRQRGYRRRRSTSPLPAQRLNPMLGRADDLAALNRLITHHALLTVTGPPGVGKTRAVQALVERRQHVAFIDLTTTHSARDVVDAICNSAHLPALRLESLTTALNRNPHLIVLDSPERILSPCVQVARTLLQSCPRVKIVVASRERLGLPQEKTYLLRSLQPDDAARLFTDRTHQLGIDPHAQESPARLRLLCDRLGGLPLALELAARLRRVLSVAEILSSLDTGIALLEGAPRDAPPRHQSLHAAIDWSYRSLSADEKSAVHAIAVMPGGVSRELFGLVQPAMSWQVVQSLAAKSLLTPGRTDDRCRMPASVRAFTTVVLQNTGELAAAIESLRTGLVTMATAADSIDTRTTWHAEQANLFQALTLTPPRTKDWRALASALVRGLVGELGDQLTSRCAARGATTDPTIWQDTRATKVATLIAEGLTNREISARLHVSLRTAEQCVHRLKAELGLRSRAQIAAEVSRLGVGAGGFLRPGRADR</sequence>
<dbReference type="Gene3D" id="3.40.50.300">
    <property type="entry name" value="P-loop containing nucleotide triphosphate hydrolases"/>
    <property type="match status" value="1"/>
</dbReference>
<feature type="domain" description="HTH luxR-type" evidence="1">
    <location>
        <begin position="430"/>
        <end position="495"/>
    </location>
</feature>
<dbReference type="SUPFAM" id="SSF52540">
    <property type="entry name" value="P-loop containing nucleoside triphosphate hydrolases"/>
    <property type="match status" value="1"/>
</dbReference>
<dbReference type="InterPro" id="IPR000792">
    <property type="entry name" value="Tscrpt_reg_LuxR_C"/>
</dbReference>
<dbReference type="PANTHER" id="PTHR47691">
    <property type="entry name" value="REGULATOR-RELATED"/>
    <property type="match status" value="1"/>
</dbReference>
<dbReference type="OrthoDB" id="161302at2"/>
<protein>
    <submittedName>
        <fullName evidence="2">LuxR family transcriptional regulator</fullName>
    </submittedName>
</protein>
<dbReference type="AlphaFoldDB" id="A0A563EIN9"/>
<dbReference type="Pfam" id="PF13401">
    <property type="entry name" value="AAA_22"/>
    <property type="match status" value="1"/>
</dbReference>
<reference evidence="2 3" key="1">
    <citation type="submission" date="2019-07" db="EMBL/GenBank/DDBJ databases">
        <title>Lentzea xizangensis sp. nov., isolated from Qinghai-Tibetan Plateau Soils.</title>
        <authorList>
            <person name="Huang J."/>
        </authorList>
    </citation>
    <scope>NUCLEOTIDE SEQUENCE [LARGE SCALE GENOMIC DNA]</scope>
    <source>
        <strain evidence="2 3">FXJ1.1311</strain>
    </source>
</reference>
<dbReference type="GO" id="GO:0003677">
    <property type="term" value="F:DNA binding"/>
    <property type="evidence" value="ECO:0007669"/>
    <property type="project" value="InterPro"/>
</dbReference>
<dbReference type="InterPro" id="IPR027417">
    <property type="entry name" value="P-loop_NTPase"/>
</dbReference>
<evidence type="ECO:0000313" key="3">
    <source>
        <dbReference type="Proteomes" id="UP000316639"/>
    </source>
</evidence>